<keyword evidence="2" id="KW-1185">Reference proteome</keyword>
<protein>
    <submittedName>
        <fullName evidence="1">Uncharacterized protein</fullName>
    </submittedName>
</protein>
<evidence type="ECO:0000313" key="2">
    <source>
        <dbReference type="Proteomes" id="UP000823775"/>
    </source>
</evidence>
<gene>
    <name evidence="1" type="ORF">HAX54_050606</name>
</gene>
<comment type="caution">
    <text evidence="1">The sequence shown here is derived from an EMBL/GenBank/DDBJ whole genome shotgun (WGS) entry which is preliminary data.</text>
</comment>
<dbReference type="EMBL" id="JACEIK010008883">
    <property type="protein sequence ID" value="MCE3051731.1"/>
    <property type="molecule type" value="Genomic_DNA"/>
</dbReference>
<evidence type="ECO:0000313" key="1">
    <source>
        <dbReference type="EMBL" id="MCE3051731.1"/>
    </source>
</evidence>
<reference evidence="1 2" key="1">
    <citation type="journal article" date="2021" name="BMC Genomics">
        <title>Datura genome reveals duplications of psychoactive alkaloid biosynthetic genes and high mutation rate following tissue culture.</title>
        <authorList>
            <person name="Rajewski A."/>
            <person name="Carter-House D."/>
            <person name="Stajich J."/>
            <person name="Litt A."/>
        </authorList>
    </citation>
    <scope>NUCLEOTIDE SEQUENCE [LARGE SCALE GENOMIC DNA]</scope>
    <source>
        <strain evidence="1">AR-01</strain>
    </source>
</reference>
<name>A0ABS8WP91_DATST</name>
<proteinExistence type="predicted"/>
<sequence length="118" mass="13521">MLEEMARKIDLMELRDEGPMRCFLVLLLTPPSTSEINLRRDLLRFFLERNDGYMEIVVRQHYGSSPVAVGEEGGEQEDAASSSGLEFWLMERINTRSERRGTKRGLFLWVCPTGASSH</sequence>
<dbReference type="Proteomes" id="UP000823775">
    <property type="component" value="Unassembled WGS sequence"/>
</dbReference>
<accession>A0ABS8WP91</accession>
<organism evidence="1 2">
    <name type="scientific">Datura stramonium</name>
    <name type="common">Jimsonweed</name>
    <name type="synonym">Common thornapple</name>
    <dbReference type="NCBI Taxonomy" id="4076"/>
    <lineage>
        <taxon>Eukaryota</taxon>
        <taxon>Viridiplantae</taxon>
        <taxon>Streptophyta</taxon>
        <taxon>Embryophyta</taxon>
        <taxon>Tracheophyta</taxon>
        <taxon>Spermatophyta</taxon>
        <taxon>Magnoliopsida</taxon>
        <taxon>eudicotyledons</taxon>
        <taxon>Gunneridae</taxon>
        <taxon>Pentapetalae</taxon>
        <taxon>asterids</taxon>
        <taxon>lamiids</taxon>
        <taxon>Solanales</taxon>
        <taxon>Solanaceae</taxon>
        <taxon>Solanoideae</taxon>
        <taxon>Datureae</taxon>
        <taxon>Datura</taxon>
    </lineage>
</organism>